<name>A0A8S5RED0_9VIRU</name>
<protein>
    <submittedName>
        <fullName evidence="1">Uncharacterized protein</fullName>
    </submittedName>
</protein>
<dbReference type="EMBL" id="BK059097">
    <property type="protein sequence ID" value="DAE29719.1"/>
    <property type="molecule type" value="Genomic_DNA"/>
</dbReference>
<organism evidence="1">
    <name type="scientific">virus sp. ctJLD79</name>
    <dbReference type="NCBI Taxonomy" id="2827987"/>
    <lineage>
        <taxon>Viruses</taxon>
    </lineage>
</organism>
<evidence type="ECO:0000313" key="1">
    <source>
        <dbReference type="EMBL" id="DAE29719.1"/>
    </source>
</evidence>
<proteinExistence type="predicted"/>
<accession>A0A8S5RED0</accession>
<sequence length="49" mass="6089">MKICRFLTKFCRDCRMWSSLWTDSFFRFRMTADNKKECDSDEVRLFISH</sequence>
<reference evidence="1" key="1">
    <citation type="journal article" date="2021" name="Proc. Natl. Acad. Sci. U.S.A.">
        <title>A Catalog of Tens of Thousands of Viruses from Human Metagenomes Reveals Hidden Associations with Chronic Diseases.</title>
        <authorList>
            <person name="Tisza M.J."/>
            <person name="Buck C.B."/>
        </authorList>
    </citation>
    <scope>NUCLEOTIDE SEQUENCE</scope>
    <source>
        <strain evidence="1">CtJLD79</strain>
    </source>
</reference>